<proteinExistence type="predicted"/>
<dbReference type="Pfam" id="PF00990">
    <property type="entry name" value="GGDEF"/>
    <property type="match status" value="1"/>
</dbReference>
<dbReference type="GO" id="GO:0052621">
    <property type="term" value="F:diguanylate cyclase activity"/>
    <property type="evidence" value="ECO:0007669"/>
    <property type="project" value="UniProtKB-EC"/>
</dbReference>
<gene>
    <name evidence="5" type="ORF">SAMN05216234_10634</name>
</gene>
<evidence type="ECO:0000256" key="1">
    <source>
        <dbReference type="ARBA" id="ARBA00012528"/>
    </source>
</evidence>
<sequence>MDSLISLKKTIQESCQKIESYIESEEIKEKDPFEVVSKSIEILFEQMSSRGYKMYIDEYLDTAAKKFTTECFDIAKQSVESFKLSNVKIEDITKTHTFEIDSIINSEEKSIDLNHFKKSFNLFQYNILNELENANNTIKDLEKEIEELQKQSNIDPMTKLYNRKALKNDLELLHQISQDKQINTTIMMIDVDDFKKINDQFGHLAGDKVLILLSRLIKSAIRETDKAYRYGGEELLIIFNRAKIEDAKIVAERILNTVRSNKIIYKGNVIKMTLSIGMTAYKAGDTPEKLIERADSAVYEAKRRGKDRLVIK</sequence>
<organism evidence="5 6">
    <name type="scientific">Hydrogenimonas thermophila</name>
    <dbReference type="NCBI Taxonomy" id="223786"/>
    <lineage>
        <taxon>Bacteria</taxon>
        <taxon>Pseudomonadati</taxon>
        <taxon>Campylobacterota</taxon>
        <taxon>Epsilonproteobacteria</taxon>
        <taxon>Campylobacterales</taxon>
        <taxon>Hydrogenimonadaceae</taxon>
        <taxon>Hydrogenimonas</taxon>
    </lineage>
</organism>
<dbReference type="PROSITE" id="PS50887">
    <property type="entry name" value="GGDEF"/>
    <property type="match status" value="1"/>
</dbReference>
<feature type="coiled-coil region" evidence="3">
    <location>
        <begin position="124"/>
        <end position="151"/>
    </location>
</feature>
<dbReference type="OrthoDB" id="7323245at2"/>
<dbReference type="InterPro" id="IPR000160">
    <property type="entry name" value="GGDEF_dom"/>
</dbReference>
<dbReference type="Gene3D" id="3.30.70.270">
    <property type="match status" value="1"/>
</dbReference>
<dbReference type="AlphaFoldDB" id="A0A1I5MJM9"/>
<dbReference type="NCBIfam" id="TIGR00254">
    <property type="entry name" value="GGDEF"/>
    <property type="match status" value="1"/>
</dbReference>
<dbReference type="InterPro" id="IPR043128">
    <property type="entry name" value="Rev_trsase/Diguanyl_cyclase"/>
</dbReference>
<evidence type="ECO:0000256" key="2">
    <source>
        <dbReference type="ARBA" id="ARBA00034247"/>
    </source>
</evidence>
<dbReference type="CDD" id="cd01949">
    <property type="entry name" value="GGDEF"/>
    <property type="match status" value="1"/>
</dbReference>
<dbReference type="STRING" id="223786.SAMN05216234_10634"/>
<keyword evidence="3" id="KW-0175">Coiled coil</keyword>
<dbReference type="GO" id="GO:0043709">
    <property type="term" value="P:cell adhesion involved in single-species biofilm formation"/>
    <property type="evidence" value="ECO:0007669"/>
    <property type="project" value="TreeGrafter"/>
</dbReference>
<name>A0A1I5MJM9_9BACT</name>
<dbReference type="InterPro" id="IPR050469">
    <property type="entry name" value="Diguanylate_Cyclase"/>
</dbReference>
<evidence type="ECO:0000259" key="4">
    <source>
        <dbReference type="PROSITE" id="PS50887"/>
    </source>
</evidence>
<evidence type="ECO:0000313" key="5">
    <source>
        <dbReference type="EMBL" id="SFP09703.1"/>
    </source>
</evidence>
<accession>A0A1I5MJM9</accession>
<dbReference type="RefSeq" id="WP_092911226.1">
    <property type="nucleotide sequence ID" value="NZ_FOXB01000006.1"/>
</dbReference>
<dbReference type="FunFam" id="3.30.70.270:FF:000001">
    <property type="entry name" value="Diguanylate cyclase domain protein"/>
    <property type="match status" value="1"/>
</dbReference>
<dbReference type="PANTHER" id="PTHR45138">
    <property type="entry name" value="REGULATORY COMPONENTS OF SENSORY TRANSDUCTION SYSTEM"/>
    <property type="match status" value="1"/>
</dbReference>
<protein>
    <recommendedName>
        <fullName evidence="1">diguanylate cyclase</fullName>
        <ecNumber evidence="1">2.7.7.65</ecNumber>
    </recommendedName>
</protein>
<dbReference type="EC" id="2.7.7.65" evidence="1"/>
<comment type="catalytic activity">
    <reaction evidence="2">
        <text>2 GTP = 3',3'-c-di-GMP + 2 diphosphate</text>
        <dbReference type="Rhea" id="RHEA:24898"/>
        <dbReference type="ChEBI" id="CHEBI:33019"/>
        <dbReference type="ChEBI" id="CHEBI:37565"/>
        <dbReference type="ChEBI" id="CHEBI:58805"/>
        <dbReference type="EC" id="2.7.7.65"/>
    </reaction>
</comment>
<dbReference type="InterPro" id="IPR029787">
    <property type="entry name" value="Nucleotide_cyclase"/>
</dbReference>
<dbReference type="GO" id="GO:1902201">
    <property type="term" value="P:negative regulation of bacterial-type flagellum-dependent cell motility"/>
    <property type="evidence" value="ECO:0007669"/>
    <property type="project" value="TreeGrafter"/>
</dbReference>
<evidence type="ECO:0000256" key="3">
    <source>
        <dbReference type="SAM" id="Coils"/>
    </source>
</evidence>
<dbReference type="PANTHER" id="PTHR45138:SF9">
    <property type="entry name" value="DIGUANYLATE CYCLASE DGCM-RELATED"/>
    <property type="match status" value="1"/>
</dbReference>
<dbReference type="SUPFAM" id="SSF55073">
    <property type="entry name" value="Nucleotide cyclase"/>
    <property type="match status" value="1"/>
</dbReference>
<dbReference type="SMART" id="SM00267">
    <property type="entry name" value="GGDEF"/>
    <property type="match status" value="1"/>
</dbReference>
<feature type="domain" description="GGDEF" evidence="4">
    <location>
        <begin position="182"/>
        <end position="312"/>
    </location>
</feature>
<reference evidence="5 6" key="1">
    <citation type="submission" date="2016-10" db="EMBL/GenBank/DDBJ databases">
        <authorList>
            <person name="de Groot N.N."/>
        </authorList>
    </citation>
    <scope>NUCLEOTIDE SEQUENCE [LARGE SCALE GENOMIC DNA]</scope>
    <source>
        <strain evidence="5 6">EP1-55-1</strain>
    </source>
</reference>
<evidence type="ECO:0000313" key="6">
    <source>
        <dbReference type="Proteomes" id="UP000199227"/>
    </source>
</evidence>
<dbReference type="GO" id="GO:0005886">
    <property type="term" value="C:plasma membrane"/>
    <property type="evidence" value="ECO:0007669"/>
    <property type="project" value="TreeGrafter"/>
</dbReference>
<keyword evidence="6" id="KW-1185">Reference proteome</keyword>
<dbReference type="EMBL" id="FOXB01000006">
    <property type="protein sequence ID" value="SFP09703.1"/>
    <property type="molecule type" value="Genomic_DNA"/>
</dbReference>
<dbReference type="Proteomes" id="UP000199227">
    <property type="component" value="Unassembled WGS sequence"/>
</dbReference>